<feature type="transmembrane region" description="Helical" evidence="1">
    <location>
        <begin position="435"/>
        <end position="457"/>
    </location>
</feature>
<keyword evidence="3" id="KW-1185">Reference proteome</keyword>
<keyword evidence="1" id="KW-1133">Transmembrane helix</keyword>
<sequence>MATRITVCFAPGKALTRDGAQYFGNEIAEPAIIRDYLTQTHGSILGDKERDWWDESPFNNPSERVNNHLAILQKRHRLNAAKLAALRKSPIPDILTYQGIDRDKLENMALFRLTSRLTGLPGISVLIPQKGNRHEYYEIKPRNSQGQSDGRDKIDAVRENYANAGLPYTAGRTYPDAFYLNGVAHIPLLMRSKKHRDQWQSAVKVAMVRENIGRIELYLEVSRKGVLNGGRMPHGLLLYQICAAIEVEKDKTDAVAVRIARDLVHSWTVVATAELTEEIRTSIREAFLSFEPVAMKRGDAPEYEPKTPPMLYTPRFPLIELTFKEIWPTLRGTKDAMREAMISRGIGLPGEEYLVCCDESFFGMLASDAVPAIHLITTVTQAPLRWYGYVKDRGALGVQEIIIEANSFLSQAKALAYDAFTDLVKWGNDNPGKRTVIVLVVLVVAAATIYVAAPLVAAELGIGAVAAEETTVILGSRVIANETSRQGLRMAMQQDIMREALLDEAAESVLQRAVVRETVNATVRATAAPRGVAAADATRQALFSQAGTQLGKKATEEFLKKAGPAIMAGGIGITIGASGRVAYAAEKAMPLGSEPKESPIGLQIGRMFLLRADAEPPPPPAWLAGAPQPAKLKIGMEFDAANHSKEAAALKSGGSKERKCIYLGRIKLN</sequence>
<dbReference type="Proteomes" id="UP000295636">
    <property type="component" value="Unassembled WGS sequence"/>
</dbReference>
<proteinExistence type="predicted"/>
<dbReference type="RefSeq" id="WP_133236429.1">
    <property type="nucleotide sequence ID" value="NZ_SMRT01000030.1"/>
</dbReference>
<dbReference type="OrthoDB" id="3318844at2"/>
<dbReference type="AlphaFoldDB" id="A0A4R5K9M1"/>
<name>A0A4R5K9M1_9BACL</name>
<comment type="caution">
    <text evidence="2">The sequence shown here is derived from an EMBL/GenBank/DDBJ whole genome shotgun (WGS) entry which is preliminary data.</text>
</comment>
<evidence type="ECO:0000256" key="1">
    <source>
        <dbReference type="SAM" id="Phobius"/>
    </source>
</evidence>
<evidence type="ECO:0000313" key="3">
    <source>
        <dbReference type="Proteomes" id="UP000295636"/>
    </source>
</evidence>
<keyword evidence="1" id="KW-0812">Transmembrane</keyword>
<organism evidence="2 3">
    <name type="scientific">Paenibacillus piri</name>
    <dbReference type="NCBI Taxonomy" id="2547395"/>
    <lineage>
        <taxon>Bacteria</taxon>
        <taxon>Bacillati</taxon>
        <taxon>Bacillota</taxon>
        <taxon>Bacilli</taxon>
        <taxon>Bacillales</taxon>
        <taxon>Paenibacillaceae</taxon>
        <taxon>Paenibacillus</taxon>
    </lineage>
</organism>
<keyword evidence="1" id="KW-0472">Membrane</keyword>
<gene>
    <name evidence="2" type="ORF">E1757_33385</name>
</gene>
<protein>
    <submittedName>
        <fullName evidence="2">Uncharacterized protein</fullName>
    </submittedName>
</protein>
<evidence type="ECO:0000313" key="2">
    <source>
        <dbReference type="EMBL" id="TDF91128.1"/>
    </source>
</evidence>
<accession>A0A4R5K9M1</accession>
<reference evidence="2 3" key="1">
    <citation type="submission" date="2019-03" db="EMBL/GenBank/DDBJ databases">
        <title>This is whole genome sequence of Paenibacillus sp MS74 strain.</title>
        <authorList>
            <person name="Trinh H.N."/>
        </authorList>
    </citation>
    <scope>NUCLEOTIDE SEQUENCE [LARGE SCALE GENOMIC DNA]</scope>
    <source>
        <strain evidence="2 3">MS74</strain>
    </source>
</reference>
<dbReference type="EMBL" id="SMRT01000030">
    <property type="protein sequence ID" value="TDF91128.1"/>
    <property type="molecule type" value="Genomic_DNA"/>
</dbReference>